<accession>A0ABR1W5A8</accession>
<evidence type="ECO:0000313" key="3">
    <source>
        <dbReference type="Proteomes" id="UP001480595"/>
    </source>
</evidence>
<evidence type="ECO:0000313" key="2">
    <source>
        <dbReference type="EMBL" id="KAK8078685.1"/>
    </source>
</evidence>
<dbReference type="RefSeq" id="XP_066719756.1">
    <property type="nucleotide sequence ID" value="XM_066853901.1"/>
</dbReference>
<gene>
    <name evidence="2" type="ORF">PG994_002492</name>
</gene>
<protein>
    <submittedName>
        <fullName evidence="2">Uncharacterized protein</fullName>
    </submittedName>
</protein>
<feature type="region of interest" description="Disordered" evidence="1">
    <location>
        <begin position="85"/>
        <end position="115"/>
    </location>
</feature>
<dbReference type="Proteomes" id="UP001480595">
    <property type="component" value="Unassembled WGS sequence"/>
</dbReference>
<feature type="region of interest" description="Disordered" evidence="1">
    <location>
        <begin position="1"/>
        <end position="21"/>
    </location>
</feature>
<comment type="caution">
    <text evidence="2">The sequence shown here is derived from an EMBL/GenBank/DDBJ whole genome shotgun (WGS) entry which is preliminary data.</text>
</comment>
<evidence type="ECO:0000256" key="1">
    <source>
        <dbReference type="SAM" id="MobiDB-lite"/>
    </source>
</evidence>
<proteinExistence type="predicted"/>
<dbReference type="GeneID" id="92086964"/>
<keyword evidence="3" id="KW-1185">Reference proteome</keyword>
<sequence>MPKKLAQITSGNPQDNEAGGHNRQVLNFQQHPNRLPFINNKTGKAVDSTRGPNIKPYNTLIICPKRKARLQEDLPAPNSYHTVAEASLKNEAAKDEKALPPPKRQRRNASLSAIRWWPRTAPQPEACRLR</sequence>
<dbReference type="EMBL" id="JAQQWL010000003">
    <property type="protein sequence ID" value="KAK8078685.1"/>
    <property type="molecule type" value="Genomic_DNA"/>
</dbReference>
<organism evidence="2 3">
    <name type="scientific">Apiospora phragmitis</name>
    <dbReference type="NCBI Taxonomy" id="2905665"/>
    <lineage>
        <taxon>Eukaryota</taxon>
        <taxon>Fungi</taxon>
        <taxon>Dikarya</taxon>
        <taxon>Ascomycota</taxon>
        <taxon>Pezizomycotina</taxon>
        <taxon>Sordariomycetes</taxon>
        <taxon>Xylariomycetidae</taxon>
        <taxon>Amphisphaeriales</taxon>
        <taxon>Apiosporaceae</taxon>
        <taxon>Apiospora</taxon>
    </lineage>
</organism>
<name>A0ABR1W5A8_9PEZI</name>
<reference evidence="2 3" key="1">
    <citation type="submission" date="2023-01" db="EMBL/GenBank/DDBJ databases">
        <title>Analysis of 21 Apiospora genomes using comparative genomics revels a genus with tremendous synthesis potential of carbohydrate active enzymes and secondary metabolites.</title>
        <authorList>
            <person name="Sorensen T."/>
        </authorList>
    </citation>
    <scope>NUCLEOTIDE SEQUENCE [LARGE SCALE GENOMIC DNA]</scope>
    <source>
        <strain evidence="2 3">CBS 135458</strain>
    </source>
</reference>